<dbReference type="InterPro" id="IPR007632">
    <property type="entry name" value="Anoctamin"/>
</dbReference>
<keyword evidence="4 8" id="KW-0812">Transmembrane</keyword>
<gene>
    <name evidence="11" type="ORF">NEMVEDRAFT_v1g17081</name>
</gene>
<dbReference type="GO" id="GO:0046983">
    <property type="term" value="F:protein dimerization activity"/>
    <property type="evidence" value="ECO:0007669"/>
    <property type="project" value="InterPro"/>
</dbReference>
<comment type="similarity">
    <text evidence="2 8">Belongs to the anoctamin family.</text>
</comment>
<keyword evidence="6 8" id="KW-0472">Membrane</keyword>
<dbReference type="AlphaFoldDB" id="A7TA01"/>
<comment type="subcellular location">
    <subcellularLocation>
        <location evidence="1">Cell membrane</location>
        <topology evidence="1">Multi-pass membrane protein</topology>
    </subcellularLocation>
    <subcellularLocation>
        <location evidence="8">Membrane</location>
        <topology evidence="8">Multi-pass membrane protein</topology>
    </subcellularLocation>
</comment>
<dbReference type="GO" id="GO:0005886">
    <property type="term" value="C:plasma membrane"/>
    <property type="evidence" value="ECO:0007669"/>
    <property type="project" value="UniProtKB-SubCell"/>
</dbReference>
<evidence type="ECO:0000313" key="12">
    <source>
        <dbReference type="Proteomes" id="UP000001593"/>
    </source>
</evidence>
<keyword evidence="5 8" id="KW-1133">Transmembrane helix</keyword>
<evidence type="ECO:0000256" key="2">
    <source>
        <dbReference type="ARBA" id="ARBA00009671"/>
    </source>
</evidence>
<feature type="domain" description="Anoctamin transmembrane" evidence="9">
    <location>
        <begin position="93"/>
        <end position="194"/>
    </location>
</feature>
<feature type="non-terminal residue" evidence="11">
    <location>
        <position position="194"/>
    </location>
</feature>
<evidence type="ECO:0000259" key="10">
    <source>
        <dbReference type="Pfam" id="PF16178"/>
    </source>
</evidence>
<dbReference type="KEGG" id="nve:5497440"/>
<evidence type="ECO:0000313" key="11">
    <source>
        <dbReference type="EMBL" id="EDO27171.1"/>
    </source>
</evidence>
<name>A7TA01_NEMVE</name>
<protein>
    <recommendedName>
        <fullName evidence="8">Anoctamin</fullName>
    </recommendedName>
</protein>
<organism evidence="11 12">
    <name type="scientific">Nematostella vectensis</name>
    <name type="common">Starlet sea anemone</name>
    <dbReference type="NCBI Taxonomy" id="45351"/>
    <lineage>
        <taxon>Eukaryota</taxon>
        <taxon>Metazoa</taxon>
        <taxon>Cnidaria</taxon>
        <taxon>Anthozoa</taxon>
        <taxon>Hexacorallia</taxon>
        <taxon>Actiniaria</taxon>
        <taxon>Edwardsiidae</taxon>
        <taxon>Nematostella</taxon>
    </lineage>
</organism>
<evidence type="ECO:0000256" key="8">
    <source>
        <dbReference type="RuleBase" id="RU280814"/>
    </source>
</evidence>
<evidence type="ECO:0000256" key="7">
    <source>
        <dbReference type="ARBA" id="ARBA00023180"/>
    </source>
</evidence>
<dbReference type="Pfam" id="PF16178">
    <property type="entry name" value="Anoct_dimer"/>
    <property type="match status" value="1"/>
</dbReference>
<accession>A7TA01</accession>
<feature type="domain" description="Anoctamin dimerisation" evidence="10">
    <location>
        <begin position="1"/>
        <end position="90"/>
    </location>
</feature>
<dbReference type="PANTHER" id="PTHR12308:SF84">
    <property type="entry name" value="ANOCTAMIN"/>
    <property type="match status" value="1"/>
</dbReference>
<dbReference type="Proteomes" id="UP000001593">
    <property type="component" value="Unassembled WGS sequence"/>
</dbReference>
<evidence type="ECO:0000256" key="3">
    <source>
        <dbReference type="ARBA" id="ARBA00022475"/>
    </source>
</evidence>
<feature type="non-terminal residue" evidence="11">
    <location>
        <position position="1"/>
    </location>
</feature>
<dbReference type="InParanoid" id="A7TA01"/>
<dbReference type="HOGENOM" id="CLU_1405756_0_0_1"/>
<evidence type="ECO:0000256" key="6">
    <source>
        <dbReference type="ARBA" id="ARBA00023136"/>
    </source>
</evidence>
<proteinExistence type="inferred from homology"/>
<feature type="transmembrane region" description="Helical" evidence="8">
    <location>
        <begin position="104"/>
        <end position="131"/>
    </location>
</feature>
<keyword evidence="12" id="KW-1185">Reference proteome</keyword>
<keyword evidence="7" id="KW-0325">Glycoprotein</keyword>
<keyword evidence="3" id="KW-1003">Cell membrane</keyword>
<dbReference type="OMA" id="CITMEDD"/>
<dbReference type="PhylomeDB" id="A7TA01"/>
<dbReference type="eggNOG" id="KOG2514">
    <property type="taxonomic scope" value="Eukaryota"/>
</dbReference>
<reference evidence="11 12" key="1">
    <citation type="journal article" date="2007" name="Science">
        <title>Sea anemone genome reveals ancestral eumetazoan gene repertoire and genomic organization.</title>
        <authorList>
            <person name="Putnam N.H."/>
            <person name="Srivastava M."/>
            <person name="Hellsten U."/>
            <person name="Dirks B."/>
            <person name="Chapman J."/>
            <person name="Salamov A."/>
            <person name="Terry A."/>
            <person name="Shapiro H."/>
            <person name="Lindquist E."/>
            <person name="Kapitonov V.V."/>
            <person name="Jurka J."/>
            <person name="Genikhovich G."/>
            <person name="Grigoriev I.V."/>
            <person name="Lucas S.M."/>
            <person name="Steele R.E."/>
            <person name="Finnerty J.R."/>
            <person name="Technau U."/>
            <person name="Martindale M.Q."/>
            <person name="Rokhsar D.S."/>
        </authorList>
    </citation>
    <scope>NUCLEOTIDE SEQUENCE [LARGE SCALE GENOMIC DNA]</scope>
    <source>
        <strain evidence="12">CH2 X CH6</strain>
    </source>
</reference>
<evidence type="ECO:0000256" key="5">
    <source>
        <dbReference type="ARBA" id="ARBA00022989"/>
    </source>
</evidence>
<dbReference type="PANTHER" id="PTHR12308">
    <property type="entry name" value="ANOCTAMIN"/>
    <property type="match status" value="1"/>
</dbReference>
<sequence length="194" mass="22829">FLIKDKDNFFSGVDRSRMVFHIMLSAHFSEHEEDFGIQRLLREEVYDDAYNLHDGDVNILALGDKLPNNDRQRLVKDWASFHRWYKYQPLDAIKNYFGSRIAMYFAWLGTYTMMLISASIVGLICVLIGLFTTTDYPPVQDVCNLDNSELFYMCPLCDRNCSFWTLTRSCKYAKYSHAVDYRGTVFFAVFMSFW</sequence>
<dbReference type="InterPro" id="IPR032394">
    <property type="entry name" value="Anoct_dimer"/>
</dbReference>
<evidence type="ECO:0000256" key="4">
    <source>
        <dbReference type="ARBA" id="ARBA00022692"/>
    </source>
</evidence>
<dbReference type="EMBL" id="DS473727">
    <property type="protein sequence ID" value="EDO27171.1"/>
    <property type="molecule type" value="Genomic_DNA"/>
</dbReference>
<evidence type="ECO:0000259" key="9">
    <source>
        <dbReference type="Pfam" id="PF04547"/>
    </source>
</evidence>
<dbReference type="Pfam" id="PF04547">
    <property type="entry name" value="Anoctamin"/>
    <property type="match status" value="1"/>
</dbReference>
<comment type="caution">
    <text evidence="8">Lacks conserved residue(s) required for the propagation of feature annotation.</text>
</comment>
<evidence type="ECO:0000256" key="1">
    <source>
        <dbReference type="ARBA" id="ARBA00004651"/>
    </source>
</evidence>
<dbReference type="InterPro" id="IPR049452">
    <property type="entry name" value="Anoctamin_TM"/>
</dbReference>